<evidence type="ECO:0000313" key="4">
    <source>
        <dbReference type="Proteomes" id="UP000001072"/>
    </source>
</evidence>
<keyword evidence="4" id="KW-1185">Reference proteome</keyword>
<organism evidence="4">
    <name type="scientific">Melampsora larici-populina (strain 98AG31 / pathotype 3-4-7)</name>
    <name type="common">Poplar leaf rust fungus</name>
    <dbReference type="NCBI Taxonomy" id="747676"/>
    <lineage>
        <taxon>Eukaryota</taxon>
        <taxon>Fungi</taxon>
        <taxon>Dikarya</taxon>
        <taxon>Basidiomycota</taxon>
        <taxon>Pucciniomycotina</taxon>
        <taxon>Pucciniomycetes</taxon>
        <taxon>Pucciniales</taxon>
        <taxon>Melampsoraceae</taxon>
        <taxon>Melampsora</taxon>
    </lineage>
</organism>
<feature type="region of interest" description="Disordered" evidence="1">
    <location>
        <begin position="128"/>
        <end position="172"/>
    </location>
</feature>
<feature type="region of interest" description="Disordered" evidence="1">
    <location>
        <begin position="284"/>
        <end position="348"/>
    </location>
</feature>
<dbReference type="OrthoDB" id="2505591at2759"/>
<dbReference type="RefSeq" id="XP_007414212.1">
    <property type="nucleotide sequence ID" value="XM_007414150.1"/>
</dbReference>
<name>F4RYS8_MELLP</name>
<dbReference type="EMBL" id="GL883130">
    <property type="protein sequence ID" value="EGG02523.1"/>
    <property type="molecule type" value="Genomic_DNA"/>
</dbReference>
<feature type="compositionally biased region" description="Polar residues" evidence="1">
    <location>
        <begin position="158"/>
        <end position="172"/>
    </location>
</feature>
<feature type="domain" description="Tet-like 2OG-Fe(II) oxygenase" evidence="2">
    <location>
        <begin position="411"/>
        <end position="599"/>
    </location>
</feature>
<evidence type="ECO:0000313" key="3">
    <source>
        <dbReference type="EMBL" id="EGG02523.1"/>
    </source>
</evidence>
<proteinExistence type="predicted"/>
<evidence type="ECO:0000256" key="1">
    <source>
        <dbReference type="SAM" id="MobiDB-lite"/>
    </source>
</evidence>
<protein>
    <recommendedName>
        <fullName evidence="2">Tet-like 2OG-Fe(II) oxygenase domain-containing protein</fullName>
    </recommendedName>
</protein>
<feature type="region of interest" description="Disordered" evidence="1">
    <location>
        <begin position="369"/>
        <end position="418"/>
    </location>
</feature>
<dbReference type="AlphaFoldDB" id="F4RYS8"/>
<evidence type="ECO:0000259" key="2">
    <source>
        <dbReference type="Pfam" id="PF20515"/>
    </source>
</evidence>
<dbReference type="Pfam" id="PF20515">
    <property type="entry name" value="2OG-FeII_Oxy_6"/>
    <property type="match status" value="1"/>
</dbReference>
<feature type="compositionally biased region" description="Polar residues" evidence="1">
    <location>
        <begin position="372"/>
        <end position="385"/>
    </location>
</feature>
<sequence length="666" mass="75060">MASSLWVCKQHLRVTYYTVDVKLYCLVQRDGDEPVLPGVTFLSDLLKVIDSKRQTGYTDADPFAMPKSYAHVPQEYIAADGFPKSDCWLASACKFAVLSKDNSNEGKGAVVRRALDWYREQKLEGVPSNPPLHLVKTRRKPGTRHAKRARKNLDSKATDQSPHSANRTNKTYDGQRYRLNEPVLPYEDYDRTMEIIFNTYKIITHGKGQFVDRDTNELIFTYSFEDLESLTPEELEEHQNDVDTILMSTKLFKRLPTPKRLVPPTYISISHMLNNWLVSDSQPQQLSKTKCPDLTPPSSPLTSLPPSDAESDDEVDHISTSPIVVTGPSSLHHDRSSSPLSSLPPLDEEVMSKSGLNQRKVLNFPKGHIPMVTTNNQSNATPSLTSKKRKRSVTTNGALTNNQSNATPSLTSKKHKRSVTTNGTLIHGRMHCFGQTVGYSRDILISPYAPTKGLSESLYKEFLDRLPDFGAQVGGRFKSFCDEGFLVARRQLNQLNAPAMASTSKYQPNGPHDFGANFAFTLGNFYNKPHTDNDKGKVYCLWYPIDSISGQIVTQNEGFKLEGGWFIFPKYRVAINFGGKSAVQISWNGKSTFHHTIPSKESIQFNKHGEKVHYTRLGCSSQITYKIARASVKIGTNEQYNHTSKCERKVRDVDDLLELPDRRWKK</sequence>
<dbReference type="VEuPathDB" id="FungiDB:MELLADRAFT_91360"/>
<dbReference type="KEGG" id="mlr:MELLADRAFT_91360"/>
<dbReference type="Proteomes" id="UP000001072">
    <property type="component" value="Unassembled WGS sequence"/>
</dbReference>
<reference evidence="4" key="1">
    <citation type="journal article" date="2011" name="Proc. Natl. Acad. Sci. U.S.A.">
        <title>Obligate biotrophy features unraveled by the genomic analysis of rust fungi.</title>
        <authorList>
            <person name="Duplessis S."/>
            <person name="Cuomo C.A."/>
            <person name="Lin Y.-C."/>
            <person name="Aerts A."/>
            <person name="Tisserant E."/>
            <person name="Veneault-Fourrey C."/>
            <person name="Joly D.L."/>
            <person name="Hacquard S."/>
            <person name="Amselem J."/>
            <person name="Cantarel B.L."/>
            <person name="Chiu R."/>
            <person name="Coutinho P.M."/>
            <person name="Feau N."/>
            <person name="Field M."/>
            <person name="Frey P."/>
            <person name="Gelhaye E."/>
            <person name="Goldberg J."/>
            <person name="Grabherr M.G."/>
            <person name="Kodira C.D."/>
            <person name="Kohler A."/>
            <person name="Kuees U."/>
            <person name="Lindquist E.A."/>
            <person name="Lucas S.M."/>
            <person name="Mago R."/>
            <person name="Mauceli E."/>
            <person name="Morin E."/>
            <person name="Murat C."/>
            <person name="Pangilinan J.L."/>
            <person name="Park R."/>
            <person name="Pearson M."/>
            <person name="Quesneville H."/>
            <person name="Rouhier N."/>
            <person name="Sakthikumar S."/>
            <person name="Salamov A.A."/>
            <person name="Schmutz J."/>
            <person name="Selles B."/>
            <person name="Shapiro H."/>
            <person name="Tanguay P."/>
            <person name="Tuskan G.A."/>
            <person name="Henrissat B."/>
            <person name="Van de Peer Y."/>
            <person name="Rouze P."/>
            <person name="Ellis J.G."/>
            <person name="Dodds P.N."/>
            <person name="Schein J.E."/>
            <person name="Zhong S."/>
            <person name="Hamelin R.C."/>
            <person name="Grigoriev I.V."/>
            <person name="Szabo L.J."/>
            <person name="Martin F."/>
        </authorList>
    </citation>
    <scope>NUCLEOTIDE SEQUENCE [LARGE SCALE GENOMIC DNA]</scope>
    <source>
        <strain evidence="4">98AG31 / pathotype 3-4-7</strain>
    </source>
</reference>
<dbReference type="InParanoid" id="F4RYS8"/>
<accession>F4RYS8</accession>
<feature type="compositionally biased region" description="Basic residues" evidence="1">
    <location>
        <begin position="135"/>
        <end position="150"/>
    </location>
</feature>
<gene>
    <name evidence="3" type="ORF">MELLADRAFT_91360</name>
</gene>
<dbReference type="InterPro" id="IPR046798">
    <property type="entry name" value="2OG-FeII_Oxy_6"/>
</dbReference>
<feature type="compositionally biased region" description="Polar residues" evidence="1">
    <location>
        <begin position="393"/>
        <end position="411"/>
    </location>
</feature>
<dbReference type="GeneID" id="18935882"/>
<dbReference type="HOGENOM" id="CLU_026867_0_0_1"/>